<dbReference type="AlphaFoldDB" id="A0AA96RIY3"/>
<gene>
    <name evidence="1" type="ORF">MJA45_06485</name>
</gene>
<evidence type="ECO:0000313" key="1">
    <source>
        <dbReference type="EMBL" id="WNQ12674.1"/>
    </source>
</evidence>
<evidence type="ECO:0000313" key="2">
    <source>
        <dbReference type="Proteomes" id="UP001305702"/>
    </source>
</evidence>
<dbReference type="Pfam" id="PF05402">
    <property type="entry name" value="PqqD"/>
    <property type="match status" value="1"/>
</dbReference>
<dbReference type="InterPro" id="IPR041881">
    <property type="entry name" value="PqqD_sf"/>
</dbReference>
<name>A0AA96RIY3_9BACL</name>
<dbReference type="InterPro" id="IPR008792">
    <property type="entry name" value="PQQD"/>
</dbReference>
<dbReference type="RefSeq" id="WP_315606452.1">
    <property type="nucleotide sequence ID" value="NZ_CP130318.1"/>
</dbReference>
<reference evidence="1 2" key="1">
    <citation type="submission" date="2022-02" db="EMBL/GenBank/DDBJ databases">
        <title>Paenibacillus sp. MBLB1776 Whole Genome Shotgun Sequencing.</title>
        <authorList>
            <person name="Hwang C.Y."/>
            <person name="Cho E.-S."/>
            <person name="Seo M.-J."/>
        </authorList>
    </citation>
    <scope>NUCLEOTIDE SEQUENCE [LARGE SCALE GENOMIC DNA]</scope>
    <source>
        <strain evidence="1 2">MBLB1776</strain>
    </source>
</reference>
<dbReference type="EMBL" id="CP130318">
    <property type="protein sequence ID" value="WNQ12674.1"/>
    <property type="molecule type" value="Genomic_DNA"/>
</dbReference>
<proteinExistence type="predicted"/>
<dbReference type="KEGG" id="paun:MJA45_06485"/>
<sequence length="90" mass="10258">MTIRYVRSKDYDTVHMEGEWVILDADQFTVTKLNETGGFYWSLLAEPQSAEELLEKLGSHYSVPAGSAREELEEFLLHLVRCGLVEHEAA</sequence>
<keyword evidence="2" id="KW-1185">Reference proteome</keyword>
<accession>A0AA96RIY3</accession>
<protein>
    <submittedName>
        <fullName evidence="1">PqqD family protein</fullName>
    </submittedName>
</protein>
<organism evidence="1 2">
    <name type="scientific">Paenibacillus aurantius</name>
    <dbReference type="NCBI Taxonomy" id="2918900"/>
    <lineage>
        <taxon>Bacteria</taxon>
        <taxon>Bacillati</taxon>
        <taxon>Bacillota</taxon>
        <taxon>Bacilli</taxon>
        <taxon>Bacillales</taxon>
        <taxon>Paenibacillaceae</taxon>
        <taxon>Paenibacillus</taxon>
    </lineage>
</organism>
<dbReference type="Gene3D" id="1.10.10.1150">
    <property type="entry name" value="Coenzyme PQQ synthesis protein D (PqqD)"/>
    <property type="match status" value="1"/>
</dbReference>
<dbReference type="Proteomes" id="UP001305702">
    <property type="component" value="Chromosome"/>
</dbReference>